<dbReference type="PATRIC" id="fig|1276227.3.peg.956"/>
<feature type="transmembrane region" description="Helical" evidence="1">
    <location>
        <begin position="332"/>
        <end position="359"/>
    </location>
</feature>
<reference evidence="2 3" key="1">
    <citation type="journal article" date="2013" name="Genome Biol. Evol.">
        <title>Complete genomes of two dipteran-associated spiroplasmas provided insights into the origin, dynamics, and impacts of viral invasion in spiroplasma.</title>
        <authorList>
            <person name="Ku C."/>
            <person name="Lo W.S."/>
            <person name="Chen L.L."/>
            <person name="Kuo C.H."/>
        </authorList>
    </citation>
    <scope>NUCLEOTIDE SEQUENCE [LARGE SCALE GENOMIC DNA]</scope>
    <source>
        <strain evidence="2 3">DF-1</strain>
    </source>
</reference>
<dbReference type="Proteomes" id="UP000013964">
    <property type="component" value="Chromosome"/>
</dbReference>
<feature type="transmembrane region" description="Helical" evidence="1">
    <location>
        <begin position="199"/>
        <end position="224"/>
    </location>
</feature>
<dbReference type="AlphaFoldDB" id="R4UH70"/>
<keyword evidence="1" id="KW-1133">Transmembrane helix</keyword>
<dbReference type="EMBL" id="CP005077">
    <property type="protein sequence ID" value="AGM25525.1"/>
    <property type="molecule type" value="Genomic_DNA"/>
</dbReference>
<proteinExistence type="predicted"/>
<feature type="transmembrane region" description="Helical" evidence="1">
    <location>
        <begin position="50"/>
        <end position="70"/>
    </location>
</feature>
<keyword evidence="3" id="KW-1185">Reference proteome</keyword>
<dbReference type="RefSeq" id="WP_016339344.1">
    <property type="nucleotide sequence ID" value="NC_021280.1"/>
</dbReference>
<evidence type="ECO:0000256" key="1">
    <source>
        <dbReference type="SAM" id="Phobius"/>
    </source>
</evidence>
<dbReference type="HOGENOM" id="CLU_741675_0_0_14"/>
<dbReference type="KEGG" id="scr:SCHRY_v1c09530"/>
<feature type="transmembrane region" description="Helical" evidence="1">
    <location>
        <begin position="12"/>
        <end position="30"/>
    </location>
</feature>
<evidence type="ECO:0000313" key="2">
    <source>
        <dbReference type="EMBL" id="AGM25525.1"/>
    </source>
</evidence>
<accession>R4UH70</accession>
<feature type="transmembrane region" description="Helical" evidence="1">
    <location>
        <begin position="265"/>
        <end position="285"/>
    </location>
</feature>
<dbReference type="OrthoDB" id="9820499at2"/>
<feature type="transmembrane region" description="Helical" evidence="1">
    <location>
        <begin position="82"/>
        <end position="103"/>
    </location>
</feature>
<keyword evidence="1" id="KW-0812">Transmembrane</keyword>
<evidence type="ECO:0008006" key="4">
    <source>
        <dbReference type="Google" id="ProtNLM"/>
    </source>
</evidence>
<sequence length="373" mass="43508">MSKINNKYFKITLSIAIIASTFLIYDFFLAVFDPMPKFSHLHYGLRILTYYSFFTIQTNYFVTIFFYIVAIKMHKKNQYPQFPLLLAITTYITITMIVFWGGIASKGNELNQYDVWHWIGTVVLHLIIPITMITFFCLTSGETYYFWEDHAKKNLWLILIYMFFFLITTLIKGIILHHFQYDSDIIFPYFFLDIYSKIWFFLLTLALLAILTITIGMQYFYIWINNKVYLKNHKNKNVHEWIPPNNIRLISKFDRKIKVGIRLSLSCNIIIFIINLVLILFWALLAIGEDIATGESMWYGAVSLAAISFIILIILIPAVIYTKKGSLQAKNLIAILMIILTIFSWFTVIGPILGIISIVKILKGTETSELVPH</sequence>
<gene>
    <name evidence="2" type="ORF">SCHRY_v1c09530</name>
</gene>
<feature type="transmembrane region" description="Helical" evidence="1">
    <location>
        <begin position="115"/>
        <end position="138"/>
    </location>
</feature>
<keyword evidence="1" id="KW-0472">Membrane</keyword>
<feature type="transmembrane region" description="Helical" evidence="1">
    <location>
        <begin position="158"/>
        <end position="179"/>
    </location>
</feature>
<protein>
    <recommendedName>
        <fullName evidence="4">Transmembrane protein</fullName>
    </recommendedName>
</protein>
<evidence type="ECO:0000313" key="3">
    <source>
        <dbReference type="Proteomes" id="UP000013964"/>
    </source>
</evidence>
<feature type="transmembrane region" description="Helical" evidence="1">
    <location>
        <begin position="297"/>
        <end position="320"/>
    </location>
</feature>
<organism evidence="2 3">
    <name type="scientific">Spiroplasma chrysopicola DF-1</name>
    <dbReference type="NCBI Taxonomy" id="1276227"/>
    <lineage>
        <taxon>Bacteria</taxon>
        <taxon>Bacillati</taxon>
        <taxon>Mycoplasmatota</taxon>
        <taxon>Mollicutes</taxon>
        <taxon>Entomoplasmatales</taxon>
        <taxon>Spiroplasmataceae</taxon>
        <taxon>Spiroplasma</taxon>
    </lineage>
</organism>
<name>R4UH70_9MOLU</name>